<dbReference type="AlphaFoldDB" id="A0A5S9IIH8"/>
<dbReference type="RefSeq" id="WP_151966701.1">
    <property type="nucleotide sequence ID" value="NZ_AP019860.1"/>
</dbReference>
<dbReference type="SUPFAM" id="SSF54523">
    <property type="entry name" value="Pili subunits"/>
    <property type="match status" value="1"/>
</dbReference>
<keyword evidence="1" id="KW-0472">Membrane</keyword>
<reference evidence="4 5" key="1">
    <citation type="submission" date="2019-08" db="EMBL/GenBank/DDBJ databases">
        <title>Complete genome sequence of Candidatus Uab amorphum.</title>
        <authorList>
            <person name="Shiratori T."/>
            <person name="Suzuki S."/>
            <person name="Kakizawa Y."/>
            <person name="Ishida K."/>
        </authorList>
    </citation>
    <scope>NUCLEOTIDE SEQUENCE [LARGE SCALE GENOMIC DNA]</scope>
    <source>
        <strain evidence="4 5">SRT547</strain>
    </source>
</reference>
<keyword evidence="1" id="KW-0812">Transmembrane</keyword>
<accession>A0A5S9IIH8</accession>
<dbReference type="Proteomes" id="UP000326354">
    <property type="component" value="Chromosome"/>
</dbReference>
<dbReference type="InterPro" id="IPR045584">
    <property type="entry name" value="Pilin-like"/>
</dbReference>
<evidence type="ECO:0000313" key="5">
    <source>
        <dbReference type="Proteomes" id="UP000326354"/>
    </source>
</evidence>
<keyword evidence="1" id="KW-1133">Transmembrane helix</keyword>
<evidence type="ECO:0000256" key="1">
    <source>
        <dbReference type="SAM" id="Phobius"/>
    </source>
</evidence>
<dbReference type="Pfam" id="PF08334">
    <property type="entry name" value="T2SSG"/>
    <property type="match status" value="1"/>
</dbReference>
<name>A0A5S9IIH8_UABAM</name>
<dbReference type="KEGG" id="uam:UABAM_00802"/>
<dbReference type="InterPro" id="IPR041916">
    <property type="entry name" value="Anti_sigma_zinc_sf"/>
</dbReference>
<dbReference type="Pfam" id="PF13490">
    <property type="entry name" value="zf-HC2"/>
    <property type="match status" value="1"/>
</dbReference>
<dbReference type="InterPro" id="IPR013545">
    <property type="entry name" value="T2SS_protein-GspG_C"/>
</dbReference>
<dbReference type="Gene3D" id="3.30.700.10">
    <property type="entry name" value="Glycoprotein, Type 4 Pilin"/>
    <property type="match status" value="1"/>
</dbReference>
<organism evidence="4 5">
    <name type="scientific">Uabimicrobium amorphum</name>
    <dbReference type="NCBI Taxonomy" id="2596890"/>
    <lineage>
        <taxon>Bacteria</taxon>
        <taxon>Pseudomonadati</taxon>
        <taxon>Planctomycetota</taxon>
        <taxon>Candidatus Uabimicrobiia</taxon>
        <taxon>Candidatus Uabimicrobiales</taxon>
        <taxon>Candidatus Uabimicrobiaceae</taxon>
        <taxon>Candidatus Uabimicrobium</taxon>
    </lineage>
</organism>
<dbReference type="Gene3D" id="1.10.10.1320">
    <property type="entry name" value="Anti-sigma factor, zinc-finger domain"/>
    <property type="match status" value="1"/>
</dbReference>
<proteinExistence type="predicted"/>
<evidence type="ECO:0000313" key="4">
    <source>
        <dbReference type="EMBL" id="BBM82459.1"/>
    </source>
</evidence>
<dbReference type="OrthoDB" id="9795612at2"/>
<gene>
    <name evidence="4" type="ORF">UABAM_00802</name>
</gene>
<sequence>MECNKIKDILDAYILGALENEENNKVKQHIQHCTECKKYHDESVRSWQKLQNLPTVSPSVSYADRIIKNHRRGKRIMQWTISTVFILLVMVLFLLFLLFFLFEYKKEYPQHHIANLEKIVWRFYSENKTFPNTLRDIPEKLFPKKMLFQRDDNGQVLDMWGRPYEYHVPGKHNKGFFDLYSFGRNGKNDNGSKDDIRNWK</sequence>
<keyword evidence="5" id="KW-1185">Reference proteome</keyword>
<feature type="domain" description="Putative zinc-finger" evidence="3">
    <location>
        <begin position="3"/>
        <end position="36"/>
    </location>
</feature>
<evidence type="ECO:0000259" key="2">
    <source>
        <dbReference type="Pfam" id="PF08334"/>
    </source>
</evidence>
<evidence type="ECO:0000259" key="3">
    <source>
        <dbReference type="Pfam" id="PF13490"/>
    </source>
</evidence>
<dbReference type="InterPro" id="IPR027383">
    <property type="entry name" value="Znf_put"/>
</dbReference>
<dbReference type="EMBL" id="AP019860">
    <property type="protein sequence ID" value="BBM82459.1"/>
    <property type="molecule type" value="Genomic_DNA"/>
</dbReference>
<feature type="domain" description="Type II secretion system protein GspG C-terminal" evidence="2">
    <location>
        <begin position="109"/>
        <end position="199"/>
    </location>
</feature>
<feature type="transmembrane region" description="Helical" evidence="1">
    <location>
        <begin position="79"/>
        <end position="102"/>
    </location>
</feature>
<protein>
    <submittedName>
        <fullName evidence="4">Type II secretion system protein GspG</fullName>
    </submittedName>
</protein>